<dbReference type="Pfam" id="PF05649">
    <property type="entry name" value="Peptidase_M13_N"/>
    <property type="match status" value="1"/>
</dbReference>
<dbReference type="PANTHER" id="PTHR11733">
    <property type="entry name" value="ZINC METALLOPROTEASE FAMILY M13 NEPRILYSIN-RELATED"/>
    <property type="match status" value="1"/>
</dbReference>
<dbReference type="InterPro" id="IPR042089">
    <property type="entry name" value="Peptidase_M13_dom_2"/>
</dbReference>
<dbReference type="SUPFAM" id="SSF55486">
    <property type="entry name" value="Metalloproteases ('zincins'), catalytic domain"/>
    <property type="match status" value="1"/>
</dbReference>
<dbReference type="Pfam" id="PF01431">
    <property type="entry name" value="Peptidase_M13"/>
    <property type="match status" value="1"/>
</dbReference>
<dbReference type="PRINTS" id="PR00786">
    <property type="entry name" value="NEPRILYSIN"/>
</dbReference>
<feature type="domain" description="Peptidase M13 N-terminal" evidence="10">
    <location>
        <begin position="33"/>
        <end position="409"/>
    </location>
</feature>
<name>A0ABT1W5Z5_9PROT</name>
<evidence type="ECO:0000256" key="1">
    <source>
        <dbReference type="ARBA" id="ARBA00001947"/>
    </source>
</evidence>
<sequence length="665" mass="73585">MAAPSGAARADTGTPPTTGWGFDMAGRDTAIRPGDNFFGYADGTAVREMVIPPDRTSWGAFNILAERSRERVQTILREAAAKSTANPGTDEAKLGAFFDAFMDEKTIESRGTAPMQADLDAIRAVSDRTKFAALNGQAQNGLQYTLFALSISPDAKDPTQYAVTLGQGGTGLPDRDYYLKPEFAAKKTAYQSYIAQMLGLIGWQNPDKNAADIVAFETKLAQAQWARQDDRDPDKTYNPTTLADLEKAAPQFDWHAYFTAAGLPNADKLVLVEKSAVLAEARIAGETDLDTLRAWLAFHLADNAADVLPKRFVDAAFAFHGKTLSGQPELEARWKRAVSATSGAMGWAIGKIYVARYFPPSAKAAMETLTADLKSAFRVRLEHNSWMSPQTRQAALVKLENHLIQIGYPNKWRDYSGLVVKPDDAYGNTERATAFEWAFWLGHQGKTVDRDEWDMTPQTVNAYNNPPFDEVVFPAAILQPPFFDPKADPAINFGAIGGVIGHEMTHSFDDEGRKFDEHGRLHDWWTEADAKRFEERAARLGAQFDALEPFPGLHVNGKLTMGENIADLGGLTLALDAYHAFMKGKTAPVIDGLTGDQRVFLGWAQVWRQKVRPDRAKMLLVTDPHSPPMARVNMPMHNIDGWYKAWNVKPGDKLYLAPKDRVQIW</sequence>
<dbReference type="Gene3D" id="1.10.1380.10">
    <property type="entry name" value="Neutral endopeptidase , domain2"/>
    <property type="match status" value="1"/>
</dbReference>
<evidence type="ECO:0000256" key="4">
    <source>
        <dbReference type="ARBA" id="ARBA00022723"/>
    </source>
</evidence>
<keyword evidence="7" id="KW-0482">Metalloprotease</keyword>
<evidence type="ECO:0000256" key="2">
    <source>
        <dbReference type="ARBA" id="ARBA00007357"/>
    </source>
</evidence>
<organism evidence="11 12">
    <name type="scientific">Endosaccharibacter trunci</name>
    <dbReference type="NCBI Taxonomy" id="2812733"/>
    <lineage>
        <taxon>Bacteria</taxon>
        <taxon>Pseudomonadati</taxon>
        <taxon>Pseudomonadota</taxon>
        <taxon>Alphaproteobacteria</taxon>
        <taxon>Acetobacterales</taxon>
        <taxon>Acetobacteraceae</taxon>
        <taxon>Endosaccharibacter</taxon>
    </lineage>
</organism>
<evidence type="ECO:0000259" key="9">
    <source>
        <dbReference type="Pfam" id="PF01431"/>
    </source>
</evidence>
<dbReference type="Gene3D" id="3.40.390.10">
    <property type="entry name" value="Collagenase (Catalytic Domain)"/>
    <property type="match status" value="1"/>
</dbReference>
<proteinExistence type="inferred from homology"/>
<keyword evidence="4" id="KW-0479">Metal-binding</keyword>
<evidence type="ECO:0000256" key="7">
    <source>
        <dbReference type="ARBA" id="ARBA00023049"/>
    </source>
</evidence>
<evidence type="ECO:0000313" key="11">
    <source>
        <dbReference type="EMBL" id="MCQ8278305.1"/>
    </source>
</evidence>
<evidence type="ECO:0000259" key="10">
    <source>
        <dbReference type="Pfam" id="PF05649"/>
    </source>
</evidence>
<keyword evidence="6" id="KW-0862">Zinc</keyword>
<evidence type="ECO:0000256" key="6">
    <source>
        <dbReference type="ARBA" id="ARBA00022833"/>
    </source>
</evidence>
<feature type="domain" description="Peptidase M13 C-terminal" evidence="9">
    <location>
        <begin position="461"/>
        <end position="662"/>
    </location>
</feature>
<comment type="cofactor">
    <cofactor evidence="1">
        <name>Zn(2+)</name>
        <dbReference type="ChEBI" id="CHEBI:29105"/>
    </cofactor>
</comment>
<protein>
    <submittedName>
        <fullName evidence="11">Peptidase M13</fullName>
    </submittedName>
</protein>
<dbReference type="Proteomes" id="UP001524587">
    <property type="component" value="Unassembled WGS sequence"/>
</dbReference>
<accession>A0ABT1W5Z5</accession>
<dbReference type="EMBL" id="JAMSKV010000005">
    <property type="protein sequence ID" value="MCQ8278305.1"/>
    <property type="molecule type" value="Genomic_DNA"/>
</dbReference>
<evidence type="ECO:0000256" key="3">
    <source>
        <dbReference type="ARBA" id="ARBA00022670"/>
    </source>
</evidence>
<feature type="region of interest" description="Disordered" evidence="8">
    <location>
        <begin position="1"/>
        <end position="26"/>
    </location>
</feature>
<dbReference type="PROSITE" id="PS51885">
    <property type="entry name" value="NEPRILYSIN"/>
    <property type="match status" value="1"/>
</dbReference>
<evidence type="ECO:0000313" key="12">
    <source>
        <dbReference type="Proteomes" id="UP001524587"/>
    </source>
</evidence>
<comment type="similarity">
    <text evidence="2">Belongs to the peptidase M13 family.</text>
</comment>
<dbReference type="CDD" id="cd08662">
    <property type="entry name" value="M13"/>
    <property type="match status" value="1"/>
</dbReference>
<comment type="caution">
    <text evidence="11">The sequence shown here is derived from an EMBL/GenBank/DDBJ whole genome shotgun (WGS) entry which is preliminary data.</text>
</comment>
<dbReference type="InterPro" id="IPR000718">
    <property type="entry name" value="Peptidase_M13"/>
</dbReference>
<keyword evidence="5" id="KW-0378">Hydrolase</keyword>
<dbReference type="InterPro" id="IPR024079">
    <property type="entry name" value="MetalloPept_cat_dom_sf"/>
</dbReference>
<reference evidence="11 12" key="1">
    <citation type="submission" date="2022-06" db="EMBL/GenBank/DDBJ databases">
        <title>Endosaccharibacter gen. nov., sp. nov., endophytic bacteria isolated from sugarcane.</title>
        <authorList>
            <person name="Pitiwittayakul N."/>
            <person name="Yukphan P."/>
            <person name="Charoenyingcharoen P."/>
            <person name="Tanasupawat S."/>
        </authorList>
    </citation>
    <scope>NUCLEOTIDE SEQUENCE [LARGE SCALE GENOMIC DNA]</scope>
    <source>
        <strain evidence="11 12">KSS8</strain>
    </source>
</reference>
<dbReference type="InterPro" id="IPR018497">
    <property type="entry name" value="Peptidase_M13_C"/>
</dbReference>
<evidence type="ECO:0000256" key="5">
    <source>
        <dbReference type="ARBA" id="ARBA00022801"/>
    </source>
</evidence>
<dbReference type="InterPro" id="IPR008753">
    <property type="entry name" value="Peptidase_M13_N"/>
</dbReference>
<evidence type="ECO:0000256" key="8">
    <source>
        <dbReference type="SAM" id="MobiDB-lite"/>
    </source>
</evidence>
<dbReference type="PANTHER" id="PTHR11733:SF167">
    <property type="entry name" value="FI17812P1-RELATED"/>
    <property type="match status" value="1"/>
</dbReference>
<keyword evidence="3" id="KW-0645">Protease</keyword>
<gene>
    <name evidence="11" type="ORF">NFI95_07560</name>
</gene>
<keyword evidence="12" id="KW-1185">Reference proteome</keyword>